<comment type="catalytic activity">
    <reaction evidence="7 8">
        <text>cytidine(34) in tRNA(Ile2) + L-lysine + ATP = lysidine(34) in tRNA(Ile2) + AMP + diphosphate + H(+)</text>
        <dbReference type="Rhea" id="RHEA:43744"/>
        <dbReference type="Rhea" id="RHEA-COMP:10625"/>
        <dbReference type="Rhea" id="RHEA-COMP:10670"/>
        <dbReference type="ChEBI" id="CHEBI:15378"/>
        <dbReference type="ChEBI" id="CHEBI:30616"/>
        <dbReference type="ChEBI" id="CHEBI:32551"/>
        <dbReference type="ChEBI" id="CHEBI:33019"/>
        <dbReference type="ChEBI" id="CHEBI:82748"/>
        <dbReference type="ChEBI" id="CHEBI:83665"/>
        <dbReference type="ChEBI" id="CHEBI:456215"/>
        <dbReference type="EC" id="6.3.4.19"/>
    </reaction>
</comment>
<keyword evidence="2 8" id="KW-0963">Cytoplasm</keyword>
<dbReference type="PANTHER" id="PTHR43033:SF1">
    <property type="entry name" value="TRNA(ILE)-LYSIDINE SYNTHASE-RELATED"/>
    <property type="match status" value="1"/>
</dbReference>
<accession>A0A9Q4FM03</accession>
<dbReference type="Gene3D" id="1.20.59.20">
    <property type="match status" value="1"/>
</dbReference>
<evidence type="ECO:0000259" key="9">
    <source>
        <dbReference type="SMART" id="SM00977"/>
    </source>
</evidence>
<dbReference type="AlphaFoldDB" id="A0A9Q4FM03"/>
<dbReference type="GO" id="GO:0005737">
    <property type="term" value="C:cytoplasm"/>
    <property type="evidence" value="ECO:0007669"/>
    <property type="project" value="UniProtKB-SubCell"/>
</dbReference>
<dbReference type="NCBIfam" id="TIGR02433">
    <property type="entry name" value="lysidine_TilS_C"/>
    <property type="match status" value="1"/>
</dbReference>
<evidence type="ECO:0000256" key="2">
    <source>
        <dbReference type="ARBA" id="ARBA00022490"/>
    </source>
</evidence>
<dbReference type="InterPro" id="IPR014729">
    <property type="entry name" value="Rossmann-like_a/b/a_fold"/>
</dbReference>
<dbReference type="SMART" id="SM00977">
    <property type="entry name" value="TilS_C"/>
    <property type="match status" value="1"/>
</dbReference>
<dbReference type="Gene3D" id="3.40.50.620">
    <property type="entry name" value="HUPs"/>
    <property type="match status" value="1"/>
</dbReference>
<feature type="binding site" evidence="8">
    <location>
        <begin position="28"/>
        <end position="33"/>
    </location>
    <ligand>
        <name>ATP</name>
        <dbReference type="ChEBI" id="CHEBI:30616"/>
    </ligand>
</feature>
<comment type="caution">
    <text evidence="10">The sequence shown here is derived from an EMBL/GenBank/DDBJ whole genome shotgun (WGS) entry which is preliminary data.</text>
</comment>
<dbReference type="SUPFAM" id="SSF82829">
    <property type="entry name" value="MesJ substrate recognition domain-like"/>
    <property type="match status" value="1"/>
</dbReference>
<protein>
    <recommendedName>
        <fullName evidence="8">tRNA(Ile)-lysidine synthase</fullName>
        <ecNumber evidence="8">6.3.4.19</ecNumber>
    </recommendedName>
    <alternativeName>
        <fullName evidence="8">tRNA(Ile)-2-lysyl-cytidine synthase</fullName>
    </alternativeName>
    <alternativeName>
        <fullName evidence="8">tRNA(Ile)-lysidine synthetase</fullName>
    </alternativeName>
</protein>
<evidence type="ECO:0000256" key="5">
    <source>
        <dbReference type="ARBA" id="ARBA00022741"/>
    </source>
</evidence>
<keyword evidence="6 8" id="KW-0067">ATP-binding</keyword>
<organism evidence="10 11">
    <name type="scientific">Anaerosalibacter bizertensis</name>
    <dbReference type="NCBI Taxonomy" id="932217"/>
    <lineage>
        <taxon>Bacteria</taxon>
        <taxon>Bacillati</taxon>
        <taxon>Bacillota</taxon>
        <taxon>Tissierellia</taxon>
        <taxon>Tissierellales</taxon>
        <taxon>Sporanaerobacteraceae</taxon>
        <taxon>Anaerosalibacter</taxon>
    </lineage>
</organism>
<dbReference type="Pfam" id="PF01171">
    <property type="entry name" value="ATP_bind_3"/>
    <property type="match status" value="1"/>
</dbReference>
<evidence type="ECO:0000256" key="3">
    <source>
        <dbReference type="ARBA" id="ARBA00022598"/>
    </source>
</evidence>
<feature type="domain" description="Lysidine-tRNA(Ile) synthetase C-terminal" evidence="9">
    <location>
        <begin position="386"/>
        <end position="458"/>
    </location>
</feature>
<dbReference type="NCBIfam" id="TIGR02432">
    <property type="entry name" value="lysidine_TilS_N"/>
    <property type="match status" value="1"/>
</dbReference>
<dbReference type="PANTHER" id="PTHR43033">
    <property type="entry name" value="TRNA(ILE)-LYSIDINE SYNTHASE-RELATED"/>
    <property type="match status" value="1"/>
</dbReference>
<evidence type="ECO:0000313" key="11">
    <source>
        <dbReference type="Proteomes" id="UP001108123"/>
    </source>
</evidence>
<dbReference type="InterPro" id="IPR012795">
    <property type="entry name" value="tRNA_Ile_lys_synt_N"/>
</dbReference>
<keyword evidence="11" id="KW-1185">Reference proteome</keyword>
<evidence type="ECO:0000256" key="7">
    <source>
        <dbReference type="ARBA" id="ARBA00048539"/>
    </source>
</evidence>
<comment type="subcellular location">
    <subcellularLocation>
        <location evidence="1 8">Cytoplasm</location>
    </subcellularLocation>
</comment>
<keyword evidence="5 8" id="KW-0547">Nucleotide-binding</keyword>
<evidence type="ECO:0000256" key="4">
    <source>
        <dbReference type="ARBA" id="ARBA00022694"/>
    </source>
</evidence>
<dbReference type="GO" id="GO:0006400">
    <property type="term" value="P:tRNA modification"/>
    <property type="evidence" value="ECO:0007669"/>
    <property type="project" value="UniProtKB-UniRule"/>
</dbReference>
<dbReference type="RefSeq" id="WP_226807586.1">
    <property type="nucleotide sequence ID" value="NZ_JAJBNW010000009.1"/>
</dbReference>
<proteinExistence type="inferred from homology"/>
<comment type="domain">
    <text evidence="8">The N-terminal region contains the highly conserved SGGXDS motif, predicted to be a P-loop motif involved in ATP binding.</text>
</comment>
<dbReference type="Pfam" id="PF11734">
    <property type="entry name" value="TilS_C"/>
    <property type="match status" value="1"/>
</dbReference>
<comment type="similarity">
    <text evidence="8">Belongs to the tRNA(Ile)-lysidine synthase family.</text>
</comment>
<dbReference type="InterPro" id="IPR011063">
    <property type="entry name" value="TilS/TtcA_N"/>
</dbReference>
<evidence type="ECO:0000256" key="1">
    <source>
        <dbReference type="ARBA" id="ARBA00004496"/>
    </source>
</evidence>
<evidence type="ECO:0000256" key="6">
    <source>
        <dbReference type="ARBA" id="ARBA00022840"/>
    </source>
</evidence>
<dbReference type="InterPro" id="IPR012094">
    <property type="entry name" value="tRNA_Ile_lys_synt"/>
</dbReference>
<dbReference type="InterPro" id="IPR020825">
    <property type="entry name" value="Phe-tRNA_synthase-like_B3/B4"/>
</dbReference>
<dbReference type="GO" id="GO:0032267">
    <property type="term" value="F:tRNA(Ile)-lysidine synthase activity"/>
    <property type="evidence" value="ECO:0007669"/>
    <property type="project" value="UniProtKB-EC"/>
</dbReference>
<dbReference type="SUPFAM" id="SSF56037">
    <property type="entry name" value="PheT/TilS domain"/>
    <property type="match status" value="1"/>
</dbReference>
<sequence>MGLKEQMLLTIDQHSLIDKGDNILIGLSGGPDSMALLYGLLEIQNQKSFSIYIAHVNHGVRGEEADEDEKFVERLSKKLNLPYYSTRIDMEGYAKKHKMSSEEAGRKLRYDFFRDTLLNIGGGKIAVAHNKNDQAETLIMRMLRGTGIDGLKGMEYKTEEIIRPLLDISRAEIEEYIEINKIETRLDKTNLVPIYNRNKIRLEVIPYIKENFNPNIIDTLWRTSKIMSYDSSFLNEYTLKTYRDLMKSKKKNSIILYRKKFSKEHTAIKQRIVRQAIYDLTNNLQGITSKHILDIVELFDRGDTGKSIDLINNIIAETSYDDLIIKMGNKEYSVDYNYDISFEKPIYIKETNCFIEARVVPKEKVEINFKDRFIKYFDYDKIEDGLHLRNRKTGDKFVPLGMNGMKKLKDLFIDEKIPLNKRDTIPILTDGKNIIWVVGLRVSEDYKITPSTKNVLVIKYYKKP</sequence>
<evidence type="ECO:0000313" key="10">
    <source>
        <dbReference type="EMBL" id="MCG4565252.1"/>
    </source>
</evidence>
<dbReference type="EC" id="6.3.4.19" evidence="8"/>
<evidence type="ECO:0000256" key="8">
    <source>
        <dbReference type="HAMAP-Rule" id="MF_01161"/>
    </source>
</evidence>
<dbReference type="InterPro" id="IPR012796">
    <property type="entry name" value="Lysidine-tRNA-synth_C"/>
</dbReference>
<comment type="function">
    <text evidence="8">Ligates lysine onto the cytidine present at position 34 of the AUA codon-specific tRNA(Ile) that contains the anticodon CAU, in an ATP-dependent manner. Cytidine is converted to lysidine, thus changing the amino acid specificity of the tRNA from methionine to isoleucine.</text>
</comment>
<dbReference type="CDD" id="cd01992">
    <property type="entry name" value="TilS_N"/>
    <property type="match status" value="1"/>
</dbReference>
<reference evidence="10" key="1">
    <citation type="submission" date="2022-01" db="EMBL/GenBank/DDBJ databases">
        <title>Collection of gut derived symbiotic bacterial strains cultured from healthy donors.</title>
        <authorList>
            <person name="Lin H."/>
            <person name="Kohout C."/>
            <person name="Waligurski E."/>
            <person name="Pamer E.G."/>
        </authorList>
    </citation>
    <scope>NUCLEOTIDE SEQUENCE</scope>
    <source>
        <strain evidence="10">MSK.14.39</strain>
    </source>
</reference>
<dbReference type="HAMAP" id="MF_01161">
    <property type="entry name" value="tRNA_Ile_lys_synt"/>
    <property type="match status" value="1"/>
</dbReference>
<gene>
    <name evidence="8 10" type="primary">tilS</name>
    <name evidence="10" type="ORF">L0P62_07310</name>
</gene>
<dbReference type="SUPFAM" id="SSF52402">
    <property type="entry name" value="Adenine nucleotide alpha hydrolases-like"/>
    <property type="match status" value="1"/>
</dbReference>
<keyword evidence="4 8" id="KW-0819">tRNA processing</keyword>
<name>A0A9Q4FM03_9FIRM</name>
<dbReference type="EMBL" id="JAKNID010000024">
    <property type="protein sequence ID" value="MCG4565252.1"/>
    <property type="molecule type" value="Genomic_DNA"/>
</dbReference>
<keyword evidence="3 8" id="KW-0436">Ligase</keyword>
<dbReference type="GO" id="GO:0005524">
    <property type="term" value="F:ATP binding"/>
    <property type="evidence" value="ECO:0007669"/>
    <property type="project" value="UniProtKB-UniRule"/>
</dbReference>
<dbReference type="Proteomes" id="UP001108123">
    <property type="component" value="Unassembled WGS sequence"/>
</dbReference>
<dbReference type="Gene3D" id="3.50.40.10">
    <property type="entry name" value="Phenylalanyl-trna Synthetase, Chain B, domain 3"/>
    <property type="match status" value="1"/>
</dbReference>